<protein>
    <submittedName>
        <fullName evidence="2">Uncharacterized protein</fullName>
    </submittedName>
</protein>
<accession>A0AAV3J802</accession>
<feature type="region of interest" description="Disordered" evidence="1">
    <location>
        <begin position="1"/>
        <end position="40"/>
    </location>
</feature>
<dbReference type="Proteomes" id="UP000014570">
    <property type="component" value="Unassembled WGS sequence"/>
</dbReference>
<dbReference type="EMBL" id="AHNP02000013">
    <property type="protein sequence ID" value="EPG56630.1"/>
    <property type="molecule type" value="Genomic_DNA"/>
</dbReference>
<gene>
    <name evidence="2" type="ORF">LEP1GSC103_1289</name>
</gene>
<evidence type="ECO:0000313" key="2">
    <source>
        <dbReference type="EMBL" id="EPG56630.1"/>
    </source>
</evidence>
<reference evidence="2 3" key="1">
    <citation type="submission" date="2013-04" db="EMBL/GenBank/DDBJ databases">
        <authorList>
            <person name="Harkins D.M."/>
            <person name="Durkin A.S."/>
            <person name="Brinkac L.M."/>
            <person name="Haft D.H."/>
            <person name="Selengut J.D."/>
            <person name="Sanka R."/>
            <person name="DePew J."/>
            <person name="Purushe J."/>
            <person name="Chanthongthip A."/>
            <person name="Lattana O."/>
            <person name="Phetsouvanh R."/>
            <person name="Newton P.N."/>
            <person name="Vinetz J.M."/>
            <person name="Sutton G.G."/>
            <person name="Nierman W.C."/>
            <person name="Fouts D.E."/>
        </authorList>
    </citation>
    <scope>NUCLEOTIDE SEQUENCE [LARGE SCALE GENOMIC DNA]</scope>
    <source>
        <strain evidence="2 3">UI 09931</strain>
    </source>
</reference>
<evidence type="ECO:0000256" key="1">
    <source>
        <dbReference type="SAM" id="MobiDB-lite"/>
    </source>
</evidence>
<dbReference type="AlphaFoldDB" id="A0AAV3J802"/>
<organism evidence="2 3">
    <name type="scientific">Leptospira borgpetersenii serovar Javanica str. UI 09931</name>
    <dbReference type="NCBI Taxonomy" id="1049767"/>
    <lineage>
        <taxon>Bacteria</taxon>
        <taxon>Pseudomonadati</taxon>
        <taxon>Spirochaetota</taxon>
        <taxon>Spirochaetia</taxon>
        <taxon>Leptospirales</taxon>
        <taxon>Leptospiraceae</taxon>
        <taxon>Leptospira</taxon>
    </lineage>
</organism>
<proteinExistence type="predicted"/>
<comment type="caution">
    <text evidence="2">The sequence shown here is derived from an EMBL/GenBank/DDBJ whole genome shotgun (WGS) entry which is preliminary data.</text>
</comment>
<sequence length="119" mass="14090">MASFFRTHSRDRTSEFSRSPTKTGLRFKSRPSKDSRRFPKRPFVSLLRKRIQQTEYRNRNEPNFPKFQHGWFASGHQKIHENHCRIQTKFGINFQKPTYSQTSDAPMCAQRISISDNAP</sequence>
<name>A0AAV3J802_LEPBO</name>
<evidence type="ECO:0000313" key="3">
    <source>
        <dbReference type="Proteomes" id="UP000014570"/>
    </source>
</evidence>